<dbReference type="PANTHER" id="PTHR43646">
    <property type="entry name" value="GLYCOSYLTRANSFERASE"/>
    <property type="match status" value="1"/>
</dbReference>
<dbReference type="InterPro" id="IPR026461">
    <property type="entry name" value="Trfase_2_rSAM/seldom_assoc"/>
</dbReference>
<dbReference type="Pfam" id="PF00535">
    <property type="entry name" value="Glycos_transf_2"/>
    <property type="match status" value="1"/>
</dbReference>
<keyword evidence="5" id="KW-0472">Membrane</keyword>
<gene>
    <name evidence="7" type="ORF">CH341_00630</name>
</gene>
<dbReference type="GO" id="GO:0016757">
    <property type="term" value="F:glycosyltransferase activity"/>
    <property type="evidence" value="ECO:0007669"/>
    <property type="project" value="UniProtKB-KW"/>
</dbReference>
<dbReference type="InterPro" id="IPR029044">
    <property type="entry name" value="Nucleotide-diphossugar_trans"/>
</dbReference>
<keyword evidence="8" id="KW-1185">Reference proteome</keyword>
<dbReference type="Proteomes" id="UP000249130">
    <property type="component" value="Unassembled WGS sequence"/>
</dbReference>
<name>A0A327L7M3_9BRAD</name>
<dbReference type="GO" id="GO:0005886">
    <property type="term" value="C:plasma membrane"/>
    <property type="evidence" value="ECO:0007669"/>
    <property type="project" value="UniProtKB-SubCell"/>
</dbReference>
<dbReference type="NCBIfam" id="TIGR04283">
    <property type="entry name" value="glyco_like_mftF"/>
    <property type="match status" value="1"/>
</dbReference>
<evidence type="ECO:0000256" key="2">
    <source>
        <dbReference type="ARBA" id="ARBA00022475"/>
    </source>
</evidence>
<dbReference type="OrthoDB" id="9811214at2"/>
<evidence type="ECO:0000259" key="6">
    <source>
        <dbReference type="Pfam" id="PF00535"/>
    </source>
</evidence>
<dbReference type="Gene3D" id="3.90.550.10">
    <property type="entry name" value="Spore Coat Polysaccharide Biosynthesis Protein SpsA, Chain A"/>
    <property type="match status" value="1"/>
</dbReference>
<proteinExistence type="predicted"/>
<dbReference type="EMBL" id="NPEX01000002">
    <property type="protein sequence ID" value="RAI46104.1"/>
    <property type="molecule type" value="Genomic_DNA"/>
</dbReference>
<dbReference type="CDD" id="cd02522">
    <property type="entry name" value="GT_2_like_a"/>
    <property type="match status" value="1"/>
</dbReference>
<protein>
    <submittedName>
        <fullName evidence="7">Glycosyl transferase</fullName>
    </submittedName>
</protein>
<evidence type="ECO:0000256" key="3">
    <source>
        <dbReference type="ARBA" id="ARBA00022676"/>
    </source>
</evidence>
<dbReference type="InterPro" id="IPR001173">
    <property type="entry name" value="Glyco_trans_2-like"/>
</dbReference>
<feature type="domain" description="Glycosyltransferase 2-like" evidence="6">
    <location>
        <begin position="3"/>
        <end position="120"/>
    </location>
</feature>
<comment type="subcellular location">
    <subcellularLocation>
        <location evidence="1">Cell membrane</location>
    </subcellularLocation>
</comment>
<dbReference type="SUPFAM" id="SSF53448">
    <property type="entry name" value="Nucleotide-diphospho-sugar transferases"/>
    <property type="match status" value="1"/>
</dbReference>
<reference evidence="7 8" key="1">
    <citation type="submission" date="2017-07" db="EMBL/GenBank/DDBJ databases">
        <title>Draft Genome Sequences of Select Purple Nonsulfur Bacteria.</title>
        <authorList>
            <person name="Lasarre B."/>
            <person name="Mckinlay J.B."/>
        </authorList>
    </citation>
    <scope>NUCLEOTIDE SEQUENCE [LARGE SCALE GENOMIC DNA]</scope>
    <source>
        <strain evidence="7 8">DSM 5909</strain>
    </source>
</reference>
<keyword evidence="4 7" id="KW-0808">Transferase</keyword>
<accession>A0A327L7M3</accession>
<sequence>MLSIVVPVLNEQNAVVATLDALAPLRARGAEVIVVDGGSRDATVARAMPLADRVIATPRGRAVQMNAGAAIARGTVLLFLHADTRLPDRADRLIAGALASPDRAWGRFDVIISGRHPLLRVVATMMNLRSRLTGIATGDQAIFVRRDAFTTAGGFPPIALMEDIALSAALKRISAPACLSTCVITSGRRWETHGTVRTILLMWRLRLAYWLGASPTRLARAYGHDPKPQS</sequence>
<dbReference type="PANTHER" id="PTHR43646:SF2">
    <property type="entry name" value="GLYCOSYLTRANSFERASE 2-LIKE DOMAIN-CONTAINING PROTEIN"/>
    <property type="match status" value="1"/>
</dbReference>
<dbReference type="AlphaFoldDB" id="A0A327L7M3"/>
<evidence type="ECO:0000313" key="8">
    <source>
        <dbReference type="Proteomes" id="UP000249130"/>
    </source>
</evidence>
<evidence type="ECO:0000256" key="5">
    <source>
        <dbReference type="ARBA" id="ARBA00023136"/>
    </source>
</evidence>
<evidence type="ECO:0000313" key="7">
    <source>
        <dbReference type="EMBL" id="RAI46104.1"/>
    </source>
</evidence>
<comment type="caution">
    <text evidence="7">The sequence shown here is derived from an EMBL/GenBank/DDBJ whole genome shotgun (WGS) entry which is preliminary data.</text>
</comment>
<organism evidence="7 8">
    <name type="scientific">Rhodoplanes roseus</name>
    <dbReference type="NCBI Taxonomy" id="29409"/>
    <lineage>
        <taxon>Bacteria</taxon>
        <taxon>Pseudomonadati</taxon>
        <taxon>Pseudomonadota</taxon>
        <taxon>Alphaproteobacteria</taxon>
        <taxon>Hyphomicrobiales</taxon>
        <taxon>Nitrobacteraceae</taxon>
        <taxon>Rhodoplanes</taxon>
    </lineage>
</organism>
<dbReference type="RefSeq" id="WP_111417105.1">
    <property type="nucleotide sequence ID" value="NZ_NPEX01000002.1"/>
</dbReference>
<keyword evidence="3" id="KW-0328">Glycosyltransferase</keyword>
<evidence type="ECO:0000256" key="4">
    <source>
        <dbReference type="ARBA" id="ARBA00022679"/>
    </source>
</evidence>
<evidence type="ECO:0000256" key="1">
    <source>
        <dbReference type="ARBA" id="ARBA00004236"/>
    </source>
</evidence>
<keyword evidence="2" id="KW-1003">Cell membrane</keyword>